<dbReference type="Pfam" id="PF23709">
    <property type="entry name" value="MftA"/>
    <property type="match status" value="1"/>
</dbReference>
<dbReference type="NCBIfam" id="TIGR03969">
    <property type="entry name" value="mycofactocin"/>
    <property type="match status" value="1"/>
</dbReference>
<sequence length="49" mass="5339">MTIIDEQQAPVLEDERTEPLTGPANTESADDAEELLIEEVSIDGMCGVY</sequence>
<dbReference type="AlphaFoldDB" id="A0A7Z0D681"/>
<feature type="region of interest" description="Disordered" evidence="1">
    <location>
        <begin position="1"/>
        <end position="32"/>
    </location>
</feature>
<gene>
    <name evidence="2" type="ORF">GGQ54_000215</name>
</gene>
<dbReference type="Proteomes" id="UP000527616">
    <property type="component" value="Unassembled WGS sequence"/>
</dbReference>
<organism evidence="2 3">
    <name type="scientific">Naumannella cuiyingiana</name>
    <dbReference type="NCBI Taxonomy" id="1347891"/>
    <lineage>
        <taxon>Bacteria</taxon>
        <taxon>Bacillati</taxon>
        <taxon>Actinomycetota</taxon>
        <taxon>Actinomycetes</taxon>
        <taxon>Propionibacteriales</taxon>
        <taxon>Propionibacteriaceae</taxon>
        <taxon>Naumannella</taxon>
    </lineage>
</organism>
<dbReference type="InterPro" id="IPR023988">
    <property type="entry name" value="MftA"/>
</dbReference>
<accession>A0A7Z0D681</accession>
<protein>
    <submittedName>
        <fullName evidence="2">Mycofactocin</fullName>
    </submittedName>
</protein>
<keyword evidence="3" id="KW-1185">Reference proteome</keyword>
<reference evidence="2 3" key="1">
    <citation type="submission" date="2020-07" db="EMBL/GenBank/DDBJ databases">
        <title>Sequencing the genomes of 1000 actinobacteria strains.</title>
        <authorList>
            <person name="Klenk H.-P."/>
        </authorList>
    </citation>
    <scope>NUCLEOTIDE SEQUENCE [LARGE SCALE GENOMIC DNA]</scope>
    <source>
        <strain evidence="2 3">DSM 103164</strain>
    </source>
</reference>
<proteinExistence type="predicted"/>
<evidence type="ECO:0000313" key="3">
    <source>
        <dbReference type="Proteomes" id="UP000527616"/>
    </source>
</evidence>
<dbReference type="EMBL" id="JACBZS010000001">
    <property type="protein sequence ID" value="NYI69655.1"/>
    <property type="molecule type" value="Genomic_DNA"/>
</dbReference>
<evidence type="ECO:0000313" key="2">
    <source>
        <dbReference type="EMBL" id="NYI69655.1"/>
    </source>
</evidence>
<comment type="caution">
    <text evidence="2">The sequence shown here is derived from an EMBL/GenBank/DDBJ whole genome shotgun (WGS) entry which is preliminary data.</text>
</comment>
<evidence type="ECO:0000256" key="1">
    <source>
        <dbReference type="SAM" id="MobiDB-lite"/>
    </source>
</evidence>
<dbReference type="RefSeq" id="WP_179443698.1">
    <property type="nucleotide sequence ID" value="NZ_JACBZS010000001.1"/>
</dbReference>
<name>A0A7Z0D681_9ACTN</name>